<keyword evidence="1" id="KW-0472">Membrane</keyword>
<feature type="transmembrane region" description="Helical" evidence="1">
    <location>
        <begin position="6"/>
        <end position="27"/>
    </location>
</feature>
<keyword evidence="3" id="KW-1185">Reference proteome</keyword>
<sequence length="55" mass="5989">MFEFEPGYWLIVLAVGVFFLTAVVIVASSLMGEEEPSLVSPLANRVRDESGAMRG</sequence>
<name>A0ABT3ZN88_9BURK</name>
<keyword evidence="1" id="KW-1133">Transmembrane helix</keyword>
<protein>
    <submittedName>
        <fullName evidence="2">Uncharacterized protein</fullName>
    </submittedName>
</protein>
<dbReference type="RefSeq" id="WP_267847869.1">
    <property type="nucleotide sequence ID" value="NZ_JAPMXC010000002.1"/>
</dbReference>
<keyword evidence="1" id="KW-0812">Transmembrane</keyword>
<proteinExistence type="predicted"/>
<reference evidence="2" key="1">
    <citation type="submission" date="2022-11" db="EMBL/GenBank/DDBJ databases">
        <title>Robbsia betulipollinis sp. nov., isolated from pollen of birch (Betula pendula).</title>
        <authorList>
            <person name="Shi H."/>
            <person name="Ambika Manirajan B."/>
            <person name="Ratering S."/>
            <person name="Geissler-Plaum R."/>
            <person name="Schnell S."/>
        </authorList>
    </citation>
    <scope>NUCLEOTIDE SEQUENCE</scope>
    <source>
        <strain evidence="2">Bb-Pol-6</strain>
    </source>
</reference>
<evidence type="ECO:0000313" key="2">
    <source>
        <dbReference type="EMBL" id="MCY0387999.1"/>
    </source>
</evidence>
<comment type="caution">
    <text evidence="2">The sequence shown here is derived from an EMBL/GenBank/DDBJ whole genome shotgun (WGS) entry which is preliminary data.</text>
</comment>
<evidence type="ECO:0000313" key="3">
    <source>
        <dbReference type="Proteomes" id="UP001082899"/>
    </source>
</evidence>
<dbReference type="EMBL" id="JAPMXC010000002">
    <property type="protein sequence ID" value="MCY0387999.1"/>
    <property type="molecule type" value="Genomic_DNA"/>
</dbReference>
<evidence type="ECO:0000256" key="1">
    <source>
        <dbReference type="SAM" id="Phobius"/>
    </source>
</evidence>
<organism evidence="2 3">
    <name type="scientific">Robbsia betulipollinis</name>
    <dbReference type="NCBI Taxonomy" id="2981849"/>
    <lineage>
        <taxon>Bacteria</taxon>
        <taxon>Pseudomonadati</taxon>
        <taxon>Pseudomonadota</taxon>
        <taxon>Betaproteobacteria</taxon>
        <taxon>Burkholderiales</taxon>
        <taxon>Burkholderiaceae</taxon>
        <taxon>Robbsia</taxon>
    </lineage>
</organism>
<dbReference type="Proteomes" id="UP001082899">
    <property type="component" value="Unassembled WGS sequence"/>
</dbReference>
<gene>
    <name evidence="2" type="ORF">OVY01_12275</name>
</gene>
<accession>A0ABT3ZN88</accession>